<sequence length="67" mass="7665">MGYALTTKPKPWGQLNLQISTNETLELLLLDFHVNTWFTTHNKGASLIQQNLQGAIQTDYFYFFGQG</sequence>
<evidence type="ECO:0000313" key="1">
    <source>
        <dbReference type="EMBL" id="JAP28062.1"/>
    </source>
</evidence>
<accession>A0A0V0I618</accession>
<name>A0A0V0I618_SOLCH</name>
<organism evidence="1">
    <name type="scientific">Solanum chacoense</name>
    <name type="common">Chaco potato</name>
    <dbReference type="NCBI Taxonomy" id="4108"/>
    <lineage>
        <taxon>Eukaryota</taxon>
        <taxon>Viridiplantae</taxon>
        <taxon>Streptophyta</taxon>
        <taxon>Embryophyta</taxon>
        <taxon>Tracheophyta</taxon>
        <taxon>Spermatophyta</taxon>
        <taxon>Magnoliopsida</taxon>
        <taxon>eudicotyledons</taxon>
        <taxon>Gunneridae</taxon>
        <taxon>Pentapetalae</taxon>
        <taxon>asterids</taxon>
        <taxon>lamiids</taxon>
        <taxon>Solanales</taxon>
        <taxon>Solanaceae</taxon>
        <taxon>Solanoideae</taxon>
        <taxon>Solaneae</taxon>
        <taxon>Solanum</taxon>
    </lineage>
</organism>
<dbReference type="AlphaFoldDB" id="A0A0V0I618"/>
<reference evidence="1" key="1">
    <citation type="submission" date="2015-12" db="EMBL/GenBank/DDBJ databases">
        <title>Gene expression during late stages of embryo sac development: a critical building block for successful pollen-pistil interactions.</title>
        <authorList>
            <person name="Liu Y."/>
            <person name="Joly V."/>
            <person name="Sabar M."/>
            <person name="Matton D.P."/>
        </authorList>
    </citation>
    <scope>NUCLEOTIDE SEQUENCE</scope>
</reference>
<dbReference type="EMBL" id="GEDG01010513">
    <property type="protein sequence ID" value="JAP28062.1"/>
    <property type="molecule type" value="Transcribed_RNA"/>
</dbReference>
<proteinExistence type="predicted"/>
<protein>
    <submittedName>
        <fullName evidence="1">Putative ovule protein</fullName>
    </submittedName>
</protein>